<comment type="caution">
    <text evidence="1">The sequence shown here is derived from an EMBL/GenBank/DDBJ whole genome shotgun (WGS) entry which is preliminary data.</text>
</comment>
<gene>
    <name evidence="1" type="ORF">O3G_MSEX013261</name>
</gene>
<dbReference type="Proteomes" id="UP000791440">
    <property type="component" value="Unassembled WGS sequence"/>
</dbReference>
<dbReference type="AlphaFoldDB" id="A0A921ZS43"/>
<protein>
    <submittedName>
        <fullName evidence="1">Uncharacterized protein</fullName>
    </submittedName>
</protein>
<organism evidence="1 2">
    <name type="scientific">Manduca sexta</name>
    <name type="common">Tobacco hawkmoth</name>
    <name type="synonym">Tobacco hornworm</name>
    <dbReference type="NCBI Taxonomy" id="7130"/>
    <lineage>
        <taxon>Eukaryota</taxon>
        <taxon>Metazoa</taxon>
        <taxon>Ecdysozoa</taxon>
        <taxon>Arthropoda</taxon>
        <taxon>Hexapoda</taxon>
        <taxon>Insecta</taxon>
        <taxon>Pterygota</taxon>
        <taxon>Neoptera</taxon>
        <taxon>Endopterygota</taxon>
        <taxon>Lepidoptera</taxon>
        <taxon>Glossata</taxon>
        <taxon>Ditrysia</taxon>
        <taxon>Bombycoidea</taxon>
        <taxon>Sphingidae</taxon>
        <taxon>Sphinginae</taxon>
        <taxon>Sphingini</taxon>
        <taxon>Manduca</taxon>
    </lineage>
</organism>
<dbReference type="EMBL" id="JH668845">
    <property type="protein sequence ID" value="KAG6462446.1"/>
    <property type="molecule type" value="Genomic_DNA"/>
</dbReference>
<evidence type="ECO:0000313" key="1">
    <source>
        <dbReference type="EMBL" id="KAG6462446.1"/>
    </source>
</evidence>
<keyword evidence="2" id="KW-1185">Reference proteome</keyword>
<accession>A0A921ZS43</accession>
<sequence>MLPIDQSAVFCFHFLRYHTHLRQITCIFIFGKTSIIFLIMNELKSMEHATLKVPYEVFNKKYRNAQRVFDVEARQVASSASELEACKNQPVTTTEIESLLGGMVRSIVLRLISIGIPRFHPCID</sequence>
<name>A0A921ZS43_MANSE</name>
<reference evidence="1" key="2">
    <citation type="submission" date="2020-12" db="EMBL/GenBank/DDBJ databases">
        <authorList>
            <person name="Kanost M."/>
        </authorList>
    </citation>
    <scope>NUCLEOTIDE SEQUENCE</scope>
</reference>
<evidence type="ECO:0000313" key="2">
    <source>
        <dbReference type="Proteomes" id="UP000791440"/>
    </source>
</evidence>
<proteinExistence type="predicted"/>
<reference evidence="1" key="1">
    <citation type="journal article" date="2016" name="Insect Biochem. Mol. Biol.">
        <title>Multifaceted biological insights from a draft genome sequence of the tobacco hornworm moth, Manduca sexta.</title>
        <authorList>
            <person name="Kanost M.R."/>
            <person name="Arrese E.L."/>
            <person name="Cao X."/>
            <person name="Chen Y.R."/>
            <person name="Chellapilla S."/>
            <person name="Goldsmith M.R."/>
            <person name="Grosse-Wilde E."/>
            <person name="Heckel D.G."/>
            <person name="Herndon N."/>
            <person name="Jiang H."/>
            <person name="Papanicolaou A."/>
            <person name="Qu J."/>
            <person name="Soulages J.L."/>
            <person name="Vogel H."/>
            <person name="Walters J."/>
            <person name="Waterhouse R.M."/>
            <person name="Ahn S.J."/>
            <person name="Almeida F.C."/>
            <person name="An C."/>
            <person name="Aqrawi P."/>
            <person name="Bretschneider A."/>
            <person name="Bryant W.B."/>
            <person name="Bucks S."/>
            <person name="Chao H."/>
            <person name="Chevignon G."/>
            <person name="Christen J.M."/>
            <person name="Clarke D.F."/>
            <person name="Dittmer N.T."/>
            <person name="Ferguson L.C.F."/>
            <person name="Garavelou S."/>
            <person name="Gordon K.H.J."/>
            <person name="Gunaratna R.T."/>
            <person name="Han Y."/>
            <person name="Hauser F."/>
            <person name="He Y."/>
            <person name="Heidel-Fischer H."/>
            <person name="Hirsh A."/>
            <person name="Hu Y."/>
            <person name="Jiang H."/>
            <person name="Kalra D."/>
            <person name="Klinner C."/>
            <person name="Konig C."/>
            <person name="Kovar C."/>
            <person name="Kroll A.R."/>
            <person name="Kuwar S.S."/>
            <person name="Lee S.L."/>
            <person name="Lehman R."/>
            <person name="Li K."/>
            <person name="Li Z."/>
            <person name="Liang H."/>
            <person name="Lovelace S."/>
            <person name="Lu Z."/>
            <person name="Mansfield J.H."/>
            <person name="McCulloch K.J."/>
            <person name="Mathew T."/>
            <person name="Morton B."/>
            <person name="Muzny D.M."/>
            <person name="Neunemann D."/>
            <person name="Ongeri F."/>
            <person name="Pauchet Y."/>
            <person name="Pu L.L."/>
            <person name="Pyrousis I."/>
            <person name="Rao X.J."/>
            <person name="Redding A."/>
            <person name="Roesel C."/>
            <person name="Sanchez-Gracia A."/>
            <person name="Schaack S."/>
            <person name="Shukla A."/>
            <person name="Tetreau G."/>
            <person name="Wang Y."/>
            <person name="Xiong G.H."/>
            <person name="Traut W."/>
            <person name="Walsh T.K."/>
            <person name="Worley K.C."/>
            <person name="Wu D."/>
            <person name="Wu W."/>
            <person name="Wu Y.Q."/>
            <person name="Zhang X."/>
            <person name="Zou Z."/>
            <person name="Zucker H."/>
            <person name="Briscoe A.D."/>
            <person name="Burmester T."/>
            <person name="Clem R.J."/>
            <person name="Feyereisen R."/>
            <person name="Grimmelikhuijzen C.J.P."/>
            <person name="Hamodrakas S.J."/>
            <person name="Hansson B.S."/>
            <person name="Huguet E."/>
            <person name="Jermiin L.S."/>
            <person name="Lan Q."/>
            <person name="Lehman H.K."/>
            <person name="Lorenzen M."/>
            <person name="Merzendorfer H."/>
            <person name="Michalopoulos I."/>
            <person name="Morton D.B."/>
            <person name="Muthukrishnan S."/>
            <person name="Oakeshott J.G."/>
            <person name="Palmer W."/>
            <person name="Park Y."/>
            <person name="Passarelli A.L."/>
            <person name="Rozas J."/>
            <person name="Schwartz L.M."/>
            <person name="Smith W."/>
            <person name="Southgate A."/>
            <person name="Vilcinskas A."/>
            <person name="Vogt R."/>
            <person name="Wang P."/>
            <person name="Werren J."/>
            <person name="Yu X.Q."/>
            <person name="Zhou J.J."/>
            <person name="Brown S.J."/>
            <person name="Scherer S.E."/>
            <person name="Richards S."/>
            <person name="Blissard G.W."/>
        </authorList>
    </citation>
    <scope>NUCLEOTIDE SEQUENCE</scope>
</reference>